<evidence type="ECO:0000256" key="2">
    <source>
        <dbReference type="ARBA" id="ARBA00022475"/>
    </source>
</evidence>
<evidence type="ECO:0000256" key="8">
    <source>
        <dbReference type="ARBA" id="ARBA00023136"/>
    </source>
</evidence>
<dbReference type="GO" id="GO:0004888">
    <property type="term" value="F:transmembrane signaling receptor activity"/>
    <property type="evidence" value="ECO:0007669"/>
    <property type="project" value="InterPro"/>
</dbReference>
<dbReference type="SUPFAM" id="SSF47170">
    <property type="entry name" value="Aspartate receptor, ligand-binding domain"/>
    <property type="match status" value="1"/>
</dbReference>
<dbReference type="SMART" id="SM00304">
    <property type="entry name" value="HAMP"/>
    <property type="match status" value="1"/>
</dbReference>
<dbReference type="InterPro" id="IPR035440">
    <property type="entry name" value="4HB_MCP_dom_sf"/>
</dbReference>
<proteinExistence type="inferred from homology"/>
<name>A0A484UNX6_9ZZZZ</name>
<dbReference type="CDD" id="cd06225">
    <property type="entry name" value="HAMP"/>
    <property type="match status" value="1"/>
</dbReference>
<dbReference type="CDD" id="cd19407">
    <property type="entry name" value="Tar_Tsr_sensor"/>
    <property type="match status" value="1"/>
</dbReference>
<evidence type="ECO:0000259" key="14">
    <source>
        <dbReference type="PROSITE" id="PS50885"/>
    </source>
</evidence>
<dbReference type="Gene3D" id="1.10.287.950">
    <property type="entry name" value="Methyl-accepting chemotaxis protein"/>
    <property type="match status" value="1"/>
</dbReference>
<evidence type="ECO:0000256" key="4">
    <source>
        <dbReference type="ARBA" id="ARBA00022500"/>
    </source>
</evidence>
<evidence type="ECO:0000256" key="1">
    <source>
        <dbReference type="ARBA" id="ARBA00004429"/>
    </source>
</evidence>
<dbReference type="PROSITE" id="PS50111">
    <property type="entry name" value="CHEMOTAXIS_TRANSDUC_2"/>
    <property type="match status" value="1"/>
</dbReference>
<keyword evidence="8 12" id="KW-0472">Membrane</keyword>
<keyword evidence="3" id="KW-0488">Methylation</keyword>
<feature type="compositionally biased region" description="Polar residues" evidence="11">
    <location>
        <begin position="555"/>
        <end position="565"/>
    </location>
</feature>
<evidence type="ECO:0000256" key="5">
    <source>
        <dbReference type="ARBA" id="ARBA00022519"/>
    </source>
</evidence>
<evidence type="ECO:0000313" key="15">
    <source>
        <dbReference type="EMBL" id="VFR73543.1"/>
    </source>
</evidence>
<reference evidence="16" key="1">
    <citation type="submission" date="2019-03" db="EMBL/GenBank/DDBJ databases">
        <authorList>
            <person name="Danneels B."/>
        </authorList>
    </citation>
    <scope>NUCLEOTIDE SEQUENCE</scope>
</reference>
<dbReference type="InterPro" id="IPR004089">
    <property type="entry name" value="MCPsignal_dom"/>
</dbReference>
<keyword evidence="5" id="KW-0997">Cell inner membrane</keyword>
<evidence type="ECO:0000256" key="10">
    <source>
        <dbReference type="SAM" id="Coils"/>
    </source>
</evidence>
<evidence type="ECO:0000313" key="17">
    <source>
        <dbReference type="EMBL" id="VFS24147.1"/>
    </source>
</evidence>
<dbReference type="AlphaFoldDB" id="A0A484UNX6"/>
<dbReference type="SUPFAM" id="SSF58104">
    <property type="entry name" value="Methyl-accepting chemotaxis protein (MCP) signaling domain"/>
    <property type="match status" value="1"/>
</dbReference>
<dbReference type="PROSITE" id="PS50885">
    <property type="entry name" value="HAMP"/>
    <property type="match status" value="1"/>
</dbReference>
<keyword evidence="4" id="KW-0145">Chemotaxis</keyword>
<organism evidence="16">
    <name type="scientific">plant metagenome</name>
    <dbReference type="NCBI Taxonomy" id="1297885"/>
    <lineage>
        <taxon>unclassified sequences</taxon>
        <taxon>metagenomes</taxon>
        <taxon>organismal metagenomes</taxon>
    </lineage>
</organism>
<evidence type="ECO:0000256" key="9">
    <source>
        <dbReference type="ARBA" id="ARBA00029447"/>
    </source>
</evidence>
<dbReference type="EMBL" id="CAADIK010000035">
    <property type="protein sequence ID" value="VFR73543.1"/>
    <property type="molecule type" value="Genomic_DNA"/>
</dbReference>
<feature type="coiled-coil region" evidence="10">
    <location>
        <begin position="311"/>
        <end position="338"/>
    </location>
</feature>
<evidence type="ECO:0000259" key="13">
    <source>
        <dbReference type="PROSITE" id="PS50111"/>
    </source>
</evidence>
<evidence type="ECO:0000256" key="3">
    <source>
        <dbReference type="ARBA" id="ARBA00022481"/>
    </source>
</evidence>
<dbReference type="Pfam" id="PF02203">
    <property type="entry name" value="TarH"/>
    <property type="match status" value="1"/>
</dbReference>
<feature type="region of interest" description="Disordered" evidence="11">
    <location>
        <begin position="546"/>
        <end position="565"/>
    </location>
</feature>
<dbReference type="GO" id="GO:0005886">
    <property type="term" value="C:plasma membrane"/>
    <property type="evidence" value="ECO:0007669"/>
    <property type="project" value="UniProtKB-SubCell"/>
</dbReference>
<evidence type="ECO:0000256" key="12">
    <source>
        <dbReference type="SAM" id="Phobius"/>
    </source>
</evidence>
<sequence length="565" mass="59134">MMADSLPITRFTWGACPPTERKTFVFRNLKISTTLLGVVVVFFVFQLLLGGLGYVALDRVGADVRELHRNSVVEGNAVSAASLSLVAARTDFSRYATRVTQGNAGDKTSLNTALAHVADAGRHFARFDAALTAGDRASSVTTAYIQAYRQYETNLNNVARVLEAGDMTAYLKQGTQGVQETYMKAQSAFMASSDAIGESALEGITDMTALFSLVLAGVLAAGLALAVGVFVMIRRIIVQPLRDVGELFKRIAAGNLANRVPDGGTNEIGALLAALKTMQEGLVTTVRQVRQGVEEIHVGTREISAGNTDLSARTEQQAASLEETAASMEELASAVKQNNDSARQASDMATQTSQVVERGHAAVGGVVDTMQAIAQSSSRIGEIVGVIDSIAFQTNILALNAAVEAARAGEQGKGFAVVASEVRSLAQRSAGAAREIKDLIEDSSAKVGHGARQVDSAGATMSEILDAVRRVTGIMGEISMATQEQASGIDQVNLAVSQMDSVTQQNAALVEEAAAAGSLASQANRLREAVAVFRLPESVVIDTAPPALGARHPGQSRQALSSAAA</sequence>
<keyword evidence="2" id="KW-1003">Cell membrane</keyword>
<dbReference type="GO" id="GO:0006935">
    <property type="term" value="P:chemotaxis"/>
    <property type="evidence" value="ECO:0007669"/>
    <property type="project" value="UniProtKB-KW"/>
</dbReference>
<comment type="similarity">
    <text evidence="9">Belongs to the methyl-accepting chemotaxis (MCP) protein family.</text>
</comment>
<gene>
    <name evidence="15" type="ORF">BRI9_1181</name>
    <name evidence="16" type="ORF">IVO3_1178</name>
    <name evidence="17" type="ORF">RAN7_1117</name>
</gene>
<dbReference type="GO" id="GO:0007165">
    <property type="term" value="P:signal transduction"/>
    <property type="evidence" value="ECO:0007669"/>
    <property type="project" value="InterPro"/>
</dbReference>
<keyword evidence="10" id="KW-0175">Coiled coil</keyword>
<dbReference type="Gene3D" id="1.20.120.30">
    <property type="entry name" value="Aspartate receptor, ligand-binding domain"/>
    <property type="match status" value="1"/>
</dbReference>
<feature type="transmembrane region" description="Helical" evidence="12">
    <location>
        <begin position="31"/>
        <end position="57"/>
    </location>
</feature>
<dbReference type="InterPro" id="IPR003122">
    <property type="entry name" value="Tar_rcpt_lig-bd"/>
</dbReference>
<evidence type="ECO:0000256" key="11">
    <source>
        <dbReference type="SAM" id="MobiDB-lite"/>
    </source>
</evidence>
<comment type="subcellular location">
    <subcellularLocation>
        <location evidence="1">Cell inner membrane</location>
        <topology evidence="1">Multi-pass membrane protein</topology>
    </subcellularLocation>
</comment>
<accession>A0A484UNX6</accession>
<feature type="domain" description="HAMP" evidence="14">
    <location>
        <begin position="235"/>
        <end position="287"/>
    </location>
</feature>
<keyword evidence="6 12" id="KW-0812">Transmembrane</keyword>
<dbReference type="Pfam" id="PF00015">
    <property type="entry name" value="MCPsignal"/>
    <property type="match status" value="1"/>
</dbReference>
<evidence type="ECO:0000256" key="6">
    <source>
        <dbReference type="ARBA" id="ARBA00022692"/>
    </source>
</evidence>
<protein>
    <submittedName>
        <fullName evidence="16">Methyl-accepting chemotaxis protein I (Serine chemoreceptor protein)</fullName>
    </submittedName>
</protein>
<dbReference type="PRINTS" id="PR00260">
    <property type="entry name" value="CHEMTRNSDUCR"/>
</dbReference>
<dbReference type="SMART" id="SM00283">
    <property type="entry name" value="MA"/>
    <property type="match status" value="1"/>
</dbReference>
<dbReference type="InterPro" id="IPR004090">
    <property type="entry name" value="Chemotax_Me-accpt_rcpt"/>
</dbReference>
<dbReference type="FunFam" id="1.10.287.950:FF:000001">
    <property type="entry name" value="Methyl-accepting chemotaxis sensory transducer"/>
    <property type="match status" value="1"/>
</dbReference>
<dbReference type="PANTHER" id="PTHR43531">
    <property type="entry name" value="PROTEIN ICFG"/>
    <property type="match status" value="1"/>
</dbReference>
<dbReference type="InterPro" id="IPR051310">
    <property type="entry name" value="MCP_chemotaxis"/>
</dbReference>
<dbReference type="CDD" id="cd11386">
    <property type="entry name" value="MCP_signal"/>
    <property type="match status" value="1"/>
</dbReference>
<keyword evidence="7 12" id="KW-1133">Transmembrane helix</keyword>
<feature type="transmembrane region" description="Helical" evidence="12">
    <location>
        <begin position="209"/>
        <end position="233"/>
    </location>
</feature>
<dbReference type="EMBL" id="CAADIP010000023">
    <property type="protein sequence ID" value="VFR88289.1"/>
    <property type="molecule type" value="Genomic_DNA"/>
</dbReference>
<keyword evidence="16" id="KW-0675">Receptor</keyword>
<dbReference type="PANTHER" id="PTHR43531:SF14">
    <property type="entry name" value="METHYL-ACCEPTING CHEMOTAXIS PROTEIN I-RELATED"/>
    <property type="match status" value="1"/>
</dbReference>
<feature type="domain" description="Methyl-accepting transducer" evidence="13">
    <location>
        <begin position="292"/>
        <end position="521"/>
    </location>
</feature>
<dbReference type="Pfam" id="PF00672">
    <property type="entry name" value="HAMP"/>
    <property type="match status" value="1"/>
</dbReference>
<evidence type="ECO:0000313" key="16">
    <source>
        <dbReference type="EMBL" id="VFR88289.1"/>
    </source>
</evidence>
<dbReference type="EMBL" id="CAADIZ010000027">
    <property type="protein sequence ID" value="VFS24147.1"/>
    <property type="molecule type" value="Genomic_DNA"/>
</dbReference>
<dbReference type="InterPro" id="IPR003660">
    <property type="entry name" value="HAMP_dom"/>
</dbReference>
<evidence type="ECO:0000256" key="7">
    <source>
        <dbReference type="ARBA" id="ARBA00022989"/>
    </source>
</evidence>